<gene>
    <name evidence="3" type="ORF">SO694_00050147</name>
</gene>
<reference evidence="3 4" key="1">
    <citation type="submission" date="2024-03" db="EMBL/GenBank/DDBJ databases">
        <title>Aureococcus anophagefferens CCMP1851 and Kratosvirus quantuckense: Draft genome of a second virus-susceptible host strain in the model system.</title>
        <authorList>
            <person name="Chase E."/>
            <person name="Truchon A.R."/>
            <person name="Schepens W."/>
            <person name="Wilhelm S.W."/>
        </authorList>
    </citation>
    <scope>NUCLEOTIDE SEQUENCE [LARGE SCALE GENOMIC DNA]</scope>
    <source>
        <strain evidence="3 4">CCMP1851</strain>
    </source>
</reference>
<name>A0ABR1FYV6_AURAN</name>
<evidence type="ECO:0000259" key="2">
    <source>
        <dbReference type="Pfam" id="PF00561"/>
    </source>
</evidence>
<keyword evidence="3" id="KW-0378">Hydrolase</keyword>
<dbReference type="InterPro" id="IPR000073">
    <property type="entry name" value="AB_hydrolase_1"/>
</dbReference>
<feature type="domain" description="AB hydrolase-1" evidence="2">
    <location>
        <begin position="37"/>
        <end position="135"/>
    </location>
</feature>
<dbReference type="InterPro" id="IPR050471">
    <property type="entry name" value="AB_hydrolase"/>
</dbReference>
<sequence>MIKEREEANARERAAAAKAAAAAAAAEAAVAPVEVARQLGLRVISPDRPGFGRSSAWSDRAFADFARDIDTLCATLSLRRVALWGYSVGCAYAAVCALSPFVRRRLVGRLTLVSPWVPLSAPGVPLHFTFARFFPNAPGSVKEQREQLRQRGTEAIHTGRSAEMPLSAPSTAIENFGLRGAAKSRASSPKKKVDDDGPGRGVFELFLCGAALDEDTETFRADDSAELSALELHALQTLPRGPRVLLASIIEAQRQGARGFRDEFKLCCTDFGFKYSDLKWPARIYHGTADNLVSTTSARWLAVELRKGLASPDDVELFEVPGGTHNGMVFAILRRSLTAISRDLAPPTSHARRSRRPARAASRASRARGVRLARGGSFPITLLPIARQ</sequence>
<dbReference type="EMBL" id="JBBJCI010000203">
    <property type="protein sequence ID" value="KAK7241301.1"/>
    <property type="molecule type" value="Genomic_DNA"/>
</dbReference>
<dbReference type="Gene3D" id="3.40.50.1820">
    <property type="entry name" value="alpha/beta hydrolase"/>
    <property type="match status" value="1"/>
</dbReference>
<feature type="region of interest" description="Disordered" evidence="1">
    <location>
        <begin position="344"/>
        <end position="366"/>
    </location>
</feature>
<protein>
    <submittedName>
        <fullName evidence="3">Alpha/beta hydrolase</fullName>
    </submittedName>
</protein>
<dbReference type="GO" id="GO:0016787">
    <property type="term" value="F:hydrolase activity"/>
    <property type="evidence" value="ECO:0007669"/>
    <property type="project" value="UniProtKB-KW"/>
</dbReference>
<organism evidence="3 4">
    <name type="scientific">Aureococcus anophagefferens</name>
    <name type="common">Harmful bloom alga</name>
    <dbReference type="NCBI Taxonomy" id="44056"/>
    <lineage>
        <taxon>Eukaryota</taxon>
        <taxon>Sar</taxon>
        <taxon>Stramenopiles</taxon>
        <taxon>Ochrophyta</taxon>
        <taxon>Pelagophyceae</taxon>
        <taxon>Pelagomonadales</taxon>
        <taxon>Pelagomonadaceae</taxon>
        <taxon>Aureococcus</taxon>
    </lineage>
</organism>
<proteinExistence type="predicted"/>
<dbReference type="SUPFAM" id="SSF53474">
    <property type="entry name" value="alpha/beta-Hydrolases"/>
    <property type="match status" value="1"/>
</dbReference>
<keyword evidence="4" id="KW-1185">Reference proteome</keyword>
<evidence type="ECO:0000313" key="4">
    <source>
        <dbReference type="Proteomes" id="UP001363151"/>
    </source>
</evidence>
<dbReference type="InterPro" id="IPR029058">
    <property type="entry name" value="AB_hydrolase_fold"/>
</dbReference>
<dbReference type="Pfam" id="PF00561">
    <property type="entry name" value="Abhydrolase_1"/>
    <property type="match status" value="1"/>
</dbReference>
<dbReference type="PANTHER" id="PTHR43433">
    <property type="entry name" value="HYDROLASE, ALPHA/BETA FOLD FAMILY PROTEIN"/>
    <property type="match status" value="1"/>
</dbReference>
<evidence type="ECO:0000256" key="1">
    <source>
        <dbReference type="SAM" id="MobiDB-lite"/>
    </source>
</evidence>
<dbReference type="PANTHER" id="PTHR43433:SF10">
    <property type="entry name" value="AB HYDROLASE-1 DOMAIN-CONTAINING PROTEIN"/>
    <property type="match status" value="1"/>
</dbReference>
<dbReference type="Proteomes" id="UP001363151">
    <property type="component" value="Unassembled WGS sequence"/>
</dbReference>
<evidence type="ECO:0000313" key="3">
    <source>
        <dbReference type="EMBL" id="KAK7241301.1"/>
    </source>
</evidence>
<comment type="caution">
    <text evidence="3">The sequence shown here is derived from an EMBL/GenBank/DDBJ whole genome shotgun (WGS) entry which is preliminary data.</text>
</comment>
<accession>A0ABR1FYV6</accession>